<keyword evidence="1" id="KW-0862">Zinc</keyword>
<sequence>MTALALDYAYRYLQPSQLDSTTQALRLATSSDGAEPYPFFFRGKLVRPKRVAEMLRKLMHVVRSRYHIPAAMLQRILAMSDPIVTSSDDRLRFEGFSSCCGVYVRVDLHPRAVDGETFGRGTTNVDFNEPMLAALAMVRETDDVSLSVGDEGVELAKNQQTVVEKRVKLPYRWLRGLVEVQACQSRMQLVHQVSGVEARRFLRALPRSGTSRRETFVTAAGSGLRLSQRAAPKSVRVGGLQRLRVLEDIAAEARQLRVYTDATTGASGWELLFDDSRFHLVISPEVWRGFSGEGQALASLAAADDEALAKVESHLAWEAVIDEASLASELGLSPEAVRRALIVLGTRGRVGFDLGEQFYFHRELPYRLAETEKLQPRLINARKLIAEGKVRRGATTADEVEIYVKSVDVEHRVRLTVEEAKCSCPWYAKHVSSRGPCKHILAASLFLEEGGDD</sequence>
<dbReference type="EMBL" id="PUIB01000031">
    <property type="protein sequence ID" value="PQO26502.1"/>
    <property type="molecule type" value="Genomic_DNA"/>
</dbReference>
<name>A0A2S8F2V8_9BACT</name>
<comment type="caution">
    <text evidence="3">The sequence shown here is derived from an EMBL/GenBank/DDBJ whole genome shotgun (WGS) entry which is preliminary data.</text>
</comment>
<dbReference type="InterPro" id="IPR007527">
    <property type="entry name" value="Znf_SWIM"/>
</dbReference>
<evidence type="ECO:0000313" key="4">
    <source>
        <dbReference type="Proteomes" id="UP000239388"/>
    </source>
</evidence>
<keyword evidence="1" id="KW-0479">Metal-binding</keyword>
<dbReference type="Proteomes" id="UP000239388">
    <property type="component" value="Unassembled WGS sequence"/>
</dbReference>
<protein>
    <recommendedName>
        <fullName evidence="2">SWIM-type domain-containing protein</fullName>
    </recommendedName>
</protein>
<organism evidence="3 4">
    <name type="scientific">Blastopirellula marina</name>
    <dbReference type="NCBI Taxonomy" id="124"/>
    <lineage>
        <taxon>Bacteria</taxon>
        <taxon>Pseudomonadati</taxon>
        <taxon>Planctomycetota</taxon>
        <taxon>Planctomycetia</taxon>
        <taxon>Pirellulales</taxon>
        <taxon>Pirellulaceae</taxon>
        <taxon>Blastopirellula</taxon>
    </lineage>
</organism>
<dbReference type="AlphaFoldDB" id="A0A2S8F2V8"/>
<dbReference type="Pfam" id="PF04434">
    <property type="entry name" value="SWIM"/>
    <property type="match status" value="1"/>
</dbReference>
<accession>A0A2S8F2V8</accession>
<gene>
    <name evidence="3" type="ORF">C5Y98_30655</name>
</gene>
<reference evidence="3 4" key="1">
    <citation type="submission" date="2018-02" db="EMBL/GenBank/DDBJ databases">
        <title>Comparative genomes isolates from brazilian mangrove.</title>
        <authorList>
            <person name="Araujo J.E."/>
            <person name="Taketani R.G."/>
            <person name="Silva M.C.P."/>
            <person name="Loureco M.V."/>
            <person name="Andreote F.D."/>
        </authorList>
    </citation>
    <scope>NUCLEOTIDE SEQUENCE [LARGE SCALE GENOMIC DNA]</scope>
    <source>
        <strain evidence="3 4">NAP PRIS-MGV</strain>
    </source>
</reference>
<dbReference type="RefSeq" id="WP_105360182.1">
    <property type="nucleotide sequence ID" value="NZ_PUIB01000031.1"/>
</dbReference>
<evidence type="ECO:0000259" key="2">
    <source>
        <dbReference type="PROSITE" id="PS50966"/>
    </source>
</evidence>
<evidence type="ECO:0000313" key="3">
    <source>
        <dbReference type="EMBL" id="PQO26502.1"/>
    </source>
</evidence>
<dbReference type="PROSITE" id="PS50966">
    <property type="entry name" value="ZF_SWIM"/>
    <property type="match status" value="1"/>
</dbReference>
<proteinExistence type="predicted"/>
<evidence type="ECO:0000256" key="1">
    <source>
        <dbReference type="PROSITE-ProRule" id="PRU00325"/>
    </source>
</evidence>
<dbReference type="OrthoDB" id="7821105at2"/>
<keyword evidence="1" id="KW-0863">Zinc-finger</keyword>
<feature type="domain" description="SWIM-type" evidence="2">
    <location>
        <begin position="411"/>
        <end position="448"/>
    </location>
</feature>
<dbReference type="GO" id="GO:0008270">
    <property type="term" value="F:zinc ion binding"/>
    <property type="evidence" value="ECO:0007669"/>
    <property type="project" value="UniProtKB-KW"/>
</dbReference>